<dbReference type="Proteomes" id="UP000031575">
    <property type="component" value="Unassembled WGS sequence"/>
</dbReference>
<organism evidence="1 2">
    <name type="scientific">Sporothrix brasiliensis 5110</name>
    <dbReference type="NCBI Taxonomy" id="1398154"/>
    <lineage>
        <taxon>Eukaryota</taxon>
        <taxon>Fungi</taxon>
        <taxon>Dikarya</taxon>
        <taxon>Ascomycota</taxon>
        <taxon>Pezizomycotina</taxon>
        <taxon>Sordariomycetes</taxon>
        <taxon>Sordariomycetidae</taxon>
        <taxon>Ophiostomatales</taxon>
        <taxon>Ophiostomataceae</taxon>
        <taxon>Sporothrix</taxon>
    </lineage>
</organism>
<reference evidence="1 2" key="1">
    <citation type="journal article" date="2014" name="BMC Genomics">
        <title>Comparative genomics of the major fungal agents of human and animal Sporotrichosis: Sporothrix schenckii and Sporothrix brasiliensis.</title>
        <authorList>
            <person name="Teixeira M.M."/>
            <person name="de Almeida L.G."/>
            <person name="Kubitschek-Barreira P."/>
            <person name="Alves F.L."/>
            <person name="Kioshima E.S."/>
            <person name="Abadio A.K."/>
            <person name="Fernandes L."/>
            <person name="Derengowski L.S."/>
            <person name="Ferreira K.S."/>
            <person name="Souza R.C."/>
            <person name="Ruiz J.C."/>
            <person name="de Andrade N.C."/>
            <person name="Paes H.C."/>
            <person name="Nicola A.M."/>
            <person name="Albuquerque P."/>
            <person name="Gerber A.L."/>
            <person name="Martins V.P."/>
            <person name="Peconick L.D."/>
            <person name="Neto A.V."/>
            <person name="Chaucanez C.B."/>
            <person name="Silva P.A."/>
            <person name="Cunha O.L."/>
            <person name="de Oliveira F.F."/>
            <person name="dos Santos T.C."/>
            <person name="Barros A.L."/>
            <person name="Soares M.A."/>
            <person name="de Oliveira L.M."/>
            <person name="Marini M.M."/>
            <person name="Villalobos-Duno H."/>
            <person name="Cunha M.M."/>
            <person name="de Hoog S."/>
            <person name="da Silveira J.F."/>
            <person name="Henrissat B."/>
            <person name="Nino-Vega G.A."/>
            <person name="Cisalpino P.S."/>
            <person name="Mora-Montes H.M."/>
            <person name="Almeida S.R."/>
            <person name="Stajich J.E."/>
            <person name="Lopes-Bezerra L.M."/>
            <person name="Vasconcelos A.T."/>
            <person name="Felipe M.S."/>
        </authorList>
    </citation>
    <scope>NUCLEOTIDE SEQUENCE [LARGE SCALE GENOMIC DNA]</scope>
    <source>
        <strain evidence="1 2">5110</strain>
    </source>
</reference>
<dbReference type="RefSeq" id="XP_040621213.1">
    <property type="nucleotide sequence ID" value="XM_040761571.1"/>
</dbReference>
<dbReference type="AlphaFoldDB" id="A0A0C2FQ98"/>
<keyword evidence="2" id="KW-1185">Reference proteome</keyword>
<gene>
    <name evidence="1" type="ORF">SPBR_03268</name>
</gene>
<dbReference type="EMBL" id="AWTV01000006">
    <property type="protein sequence ID" value="KIH93203.1"/>
    <property type="molecule type" value="Genomic_DNA"/>
</dbReference>
<comment type="caution">
    <text evidence="1">The sequence shown here is derived from an EMBL/GenBank/DDBJ whole genome shotgun (WGS) entry which is preliminary data.</text>
</comment>
<dbReference type="OrthoDB" id="76567at2759"/>
<evidence type="ECO:0000313" key="2">
    <source>
        <dbReference type="Proteomes" id="UP000031575"/>
    </source>
</evidence>
<protein>
    <submittedName>
        <fullName evidence="1">Uncharacterized protein</fullName>
    </submittedName>
</protein>
<evidence type="ECO:0000313" key="1">
    <source>
        <dbReference type="EMBL" id="KIH93203.1"/>
    </source>
</evidence>
<dbReference type="HOGENOM" id="CLU_1797700_0_0_1"/>
<sequence length="144" mass="15395">MSAETSPAFASAPPTSVSRLATLRPKAPFRTGTFQFSHVVFPRRPTTAAWKFTIPSFPHETICHALERAAILDIAKMGTQTTDYVLSGATKYYQGQGGSGGGGSGEGDTTLVPIDCVLAEDTWPTFVVECGLSKSLHSLKNTMR</sequence>
<proteinExistence type="predicted"/>
<accession>A0A0C2FQ98</accession>
<dbReference type="VEuPathDB" id="FungiDB:SPBR_03268"/>
<dbReference type="GeneID" id="63676492"/>
<name>A0A0C2FQ98_9PEZI</name>